<name>A0A0E9TN57_ANGAN</name>
<protein>
    <submittedName>
        <fullName evidence="1">Uncharacterized protein</fullName>
    </submittedName>
</protein>
<organism evidence="1">
    <name type="scientific">Anguilla anguilla</name>
    <name type="common">European freshwater eel</name>
    <name type="synonym">Muraena anguilla</name>
    <dbReference type="NCBI Taxonomy" id="7936"/>
    <lineage>
        <taxon>Eukaryota</taxon>
        <taxon>Metazoa</taxon>
        <taxon>Chordata</taxon>
        <taxon>Craniata</taxon>
        <taxon>Vertebrata</taxon>
        <taxon>Euteleostomi</taxon>
        <taxon>Actinopterygii</taxon>
        <taxon>Neopterygii</taxon>
        <taxon>Teleostei</taxon>
        <taxon>Anguilliformes</taxon>
        <taxon>Anguillidae</taxon>
        <taxon>Anguilla</taxon>
    </lineage>
</organism>
<evidence type="ECO:0000313" key="1">
    <source>
        <dbReference type="EMBL" id="JAH55036.1"/>
    </source>
</evidence>
<reference evidence="1" key="1">
    <citation type="submission" date="2014-11" db="EMBL/GenBank/DDBJ databases">
        <authorList>
            <person name="Amaro Gonzalez C."/>
        </authorList>
    </citation>
    <scope>NUCLEOTIDE SEQUENCE</scope>
</reference>
<dbReference type="AlphaFoldDB" id="A0A0E9TN57"/>
<accession>A0A0E9TN57</accession>
<proteinExistence type="predicted"/>
<reference evidence="1" key="2">
    <citation type="journal article" date="2015" name="Fish Shellfish Immunol.">
        <title>Early steps in the European eel (Anguilla anguilla)-Vibrio vulnificus interaction in the gills: Role of the RtxA13 toxin.</title>
        <authorList>
            <person name="Callol A."/>
            <person name="Pajuelo D."/>
            <person name="Ebbesson L."/>
            <person name="Teles M."/>
            <person name="MacKenzie S."/>
            <person name="Amaro C."/>
        </authorList>
    </citation>
    <scope>NUCLEOTIDE SEQUENCE</scope>
</reference>
<dbReference type="EMBL" id="GBXM01053541">
    <property type="protein sequence ID" value="JAH55036.1"/>
    <property type="molecule type" value="Transcribed_RNA"/>
</dbReference>
<sequence>MQRFSILGGMFLNRMRQVFLSMGEKTVHKLFL</sequence>